<evidence type="ECO:0000256" key="2">
    <source>
        <dbReference type="ARBA" id="ARBA00022630"/>
    </source>
</evidence>
<dbReference type="AlphaFoldDB" id="A0A545T153"/>
<dbReference type="PRINTS" id="PR00406">
    <property type="entry name" value="CYTB5RDTASE"/>
</dbReference>
<feature type="domain" description="FAD-binding FR-type" evidence="11">
    <location>
        <begin position="304"/>
        <end position="406"/>
    </location>
</feature>
<keyword evidence="9" id="KW-0472">Membrane</keyword>
<dbReference type="InterPro" id="IPR001041">
    <property type="entry name" value="2Fe-2S_ferredoxin-type"/>
</dbReference>
<feature type="transmembrane region" description="Helical" evidence="9">
    <location>
        <begin position="22"/>
        <end position="44"/>
    </location>
</feature>
<evidence type="ECO:0000256" key="9">
    <source>
        <dbReference type="SAM" id="Phobius"/>
    </source>
</evidence>
<organism evidence="12 13">
    <name type="scientific">Aliikangiella marina</name>
    <dbReference type="NCBI Taxonomy" id="1712262"/>
    <lineage>
        <taxon>Bacteria</taxon>
        <taxon>Pseudomonadati</taxon>
        <taxon>Pseudomonadota</taxon>
        <taxon>Gammaproteobacteria</taxon>
        <taxon>Oceanospirillales</taxon>
        <taxon>Pleioneaceae</taxon>
        <taxon>Aliikangiella</taxon>
    </lineage>
</organism>
<dbReference type="InterPro" id="IPR017938">
    <property type="entry name" value="Riboflavin_synthase-like_b-brl"/>
</dbReference>
<feature type="transmembrane region" description="Helical" evidence="9">
    <location>
        <begin position="90"/>
        <end position="107"/>
    </location>
</feature>
<evidence type="ECO:0000256" key="7">
    <source>
        <dbReference type="ARBA" id="ARBA00023004"/>
    </source>
</evidence>
<dbReference type="Gene3D" id="3.10.20.30">
    <property type="match status" value="1"/>
</dbReference>
<dbReference type="Gene3D" id="2.40.30.10">
    <property type="entry name" value="Translation factors"/>
    <property type="match status" value="1"/>
</dbReference>
<dbReference type="PANTHER" id="PTHR47354">
    <property type="entry name" value="NADH OXIDOREDUCTASE HCR"/>
    <property type="match status" value="1"/>
</dbReference>
<dbReference type="PROSITE" id="PS51384">
    <property type="entry name" value="FAD_FR"/>
    <property type="match status" value="1"/>
</dbReference>
<dbReference type="Gene3D" id="3.40.50.80">
    <property type="entry name" value="Nucleotide-binding domain of ferredoxin-NADP reductase (FNR) module"/>
    <property type="match status" value="1"/>
</dbReference>
<evidence type="ECO:0000256" key="4">
    <source>
        <dbReference type="ARBA" id="ARBA00022723"/>
    </source>
</evidence>
<name>A0A545T153_9GAMM</name>
<evidence type="ECO:0000313" key="12">
    <source>
        <dbReference type="EMBL" id="TQV70931.1"/>
    </source>
</evidence>
<dbReference type="InterPro" id="IPR050415">
    <property type="entry name" value="MRET"/>
</dbReference>
<dbReference type="Pfam" id="PF00970">
    <property type="entry name" value="FAD_binding_6"/>
    <property type="match status" value="1"/>
</dbReference>
<keyword evidence="2" id="KW-0285">Flavoprotein</keyword>
<dbReference type="InterPro" id="IPR017927">
    <property type="entry name" value="FAD-bd_FR_type"/>
</dbReference>
<comment type="caution">
    <text evidence="12">The sequence shown here is derived from an EMBL/GenBank/DDBJ whole genome shotgun (WGS) entry which is preliminary data.</text>
</comment>
<dbReference type="InterPro" id="IPR001433">
    <property type="entry name" value="OxRdtase_FAD/NAD-bd"/>
</dbReference>
<accession>A0A545T153</accession>
<feature type="transmembrane region" description="Helical" evidence="9">
    <location>
        <begin position="165"/>
        <end position="185"/>
    </location>
</feature>
<dbReference type="GO" id="GO:0046872">
    <property type="term" value="F:metal ion binding"/>
    <property type="evidence" value="ECO:0007669"/>
    <property type="project" value="UniProtKB-KW"/>
</dbReference>
<protein>
    <submittedName>
        <fullName evidence="12">2Fe-2S iron-sulfur cluster binding domain-containing protein</fullName>
    </submittedName>
</protein>
<evidence type="ECO:0000256" key="8">
    <source>
        <dbReference type="ARBA" id="ARBA00023014"/>
    </source>
</evidence>
<dbReference type="CDD" id="cd00207">
    <property type="entry name" value="fer2"/>
    <property type="match status" value="1"/>
</dbReference>
<keyword evidence="7" id="KW-0408">Iron</keyword>
<evidence type="ECO:0000313" key="13">
    <source>
        <dbReference type="Proteomes" id="UP000317839"/>
    </source>
</evidence>
<sequence length="644" mass="71815">MKTTHTPINPYHSLWQNAVPDIAWGTVALFIGYVSGYTLVIIGIVSGHLPYELATIFCAYLAYVGFTIAHDAGHGSIIASGSRFKFVESLLGWITAIPLLLVPFPLFKRIHDRHHAFTNDPDRDPDHFSFGNRWYQVLLNCFYIPIQYHHLAFTKLKNIKTIRDTYPTTFIYFVLVLSGIVGLIIHGYSQALLYVIIIPNAIAILALALFFDYIPHHPHKSLDRYHDSRIYPSKILNGLLLGQNYHLVHHMYPKVPWYRYKTVYEQILPDLERNQSPIEDLSGINKPGFMKSINGNRLIKGNKFMNMLLPVSDIKPLTDDSVLIEFELPHEQSLDFNAGQYITLSKWLNGEQHTRCYSLCVRPPANLLQIAVRKQQQGVFSEFLNSQLAIGDQLIVKGPFGEFKYPPAHRQATEQLTLIAGGSGITPIISILTAALTQSASVKIHLIYTCRNAQQIMFIDDLEALQSAHSDRFTVSLIITEKGLGGSRLTSDRLNQLIDLKANRGCHDFYICGPQGLNQIATKVLIDRDVAPKNIHLESFSQQAEQPVGDLHQVVICLDDGLNCQLEVASNQTVLGVALQSGVAIPHACAQGTCGVCKLKLESGSQVPIADSLPGLTQQERLAGYTLACQCKPSSDLVLKESNE</sequence>
<dbReference type="OrthoDB" id="9796486at2"/>
<keyword evidence="5" id="KW-0274">FAD</keyword>
<keyword evidence="9" id="KW-0812">Transmembrane</keyword>
<evidence type="ECO:0000256" key="5">
    <source>
        <dbReference type="ARBA" id="ARBA00022827"/>
    </source>
</evidence>
<dbReference type="SUPFAM" id="SSF63380">
    <property type="entry name" value="Riboflavin synthase domain-like"/>
    <property type="match status" value="1"/>
</dbReference>
<dbReference type="EMBL" id="VIKR01000007">
    <property type="protein sequence ID" value="TQV70931.1"/>
    <property type="molecule type" value="Genomic_DNA"/>
</dbReference>
<evidence type="ECO:0000259" key="10">
    <source>
        <dbReference type="PROSITE" id="PS51085"/>
    </source>
</evidence>
<reference evidence="12 13" key="1">
    <citation type="submission" date="2019-06" db="EMBL/GenBank/DDBJ databases">
        <title>Draft genome of Aliikangiella marina GYP-15.</title>
        <authorList>
            <person name="Wang G."/>
        </authorList>
    </citation>
    <scope>NUCLEOTIDE SEQUENCE [LARGE SCALE GENOMIC DNA]</scope>
    <source>
        <strain evidence="12 13">GYP-15</strain>
    </source>
</reference>
<keyword evidence="8" id="KW-0411">Iron-sulfur</keyword>
<dbReference type="PROSITE" id="PS00197">
    <property type="entry name" value="2FE2S_FER_1"/>
    <property type="match status" value="1"/>
</dbReference>
<dbReference type="RefSeq" id="WP_142944148.1">
    <property type="nucleotide sequence ID" value="NZ_VIKR01000007.1"/>
</dbReference>
<feature type="transmembrane region" description="Helical" evidence="9">
    <location>
        <begin position="191"/>
        <end position="214"/>
    </location>
</feature>
<dbReference type="InterPro" id="IPR036010">
    <property type="entry name" value="2Fe-2S_ferredoxin-like_sf"/>
</dbReference>
<keyword evidence="4" id="KW-0479">Metal-binding</keyword>
<dbReference type="Proteomes" id="UP000317839">
    <property type="component" value="Unassembled WGS sequence"/>
</dbReference>
<dbReference type="InterPro" id="IPR039261">
    <property type="entry name" value="FNR_nucleotide-bd"/>
</dbReference>
<proteinExistence type="predicted"/>
<dbReference type="InterPro" id="IPR008333">
    <property type="entry name" value="Cbr1-like_FAD-bd_dom"/>
</dbReference>
<gene>
    <name evidence="12" type="ORF">FLL45_21630</name>
</gene>
<dbReference type="GO" id="GO:0006629">
    <property type="term" value="P:lipid metabolic process"/>
    <property type="evidence" value="ECO:0007669"/>
    <property type="project" value="InterPro"/>
</dbReference>
<dbReference type="InterPro" id="IPR006058">
    <property type="entry name" value="2Fe2S_fd_BS"/>
</dbReference>
<keyword evidence="3" id="KW-0001">2Fe-2S</keyword>
<dbReference type="SUPFAM" id="SSF52343">
    <property type="entry name" value="Ferredoxin reductase-like, C-terminal NADP-linked domain"/>
    <property type="match status" value="1"/>
</dbReference>
<dbReference type="GO" id="GO:0016491">
    <property type="term" value="F:oxidoreductase activity"/>
    <property type="evidence" value="ECO:0007669"/>
    <property type="project" value="UniProtKB-KW"/>
</dbReference>
<dbReference type="PROSITE" id="PS51085">
    <property type="entry name" value="2FE2S_FER_2"/>
    <property type="match status" value="1"/>
</dbReference>
<dbReference type="Pfam" id="PF00111">
    <property type="entry name" value="Fer2"/>
    <property type="match status" value="1"/>
</dbReference>
<keyword evidence="6" id="KW-0560">Oxidoreductase</keyword>
<dbReference type="GO" id="GO:0051537">
    <property type="term" value="F:2 iron, 2 sulfur cluster binding"/>
    <property type="evidence" value="ECO:0007669"/>
    <property type="project" value="UniProtKB-KW"/>
</dbReference>
<keyword evidence="9" id="KW-1133">Transmembrane helix</keyword>
<dbReference type="InterPro" id="IPR005804">
    <property type="entry name" value="FA_desaturase_dom"/>
</dbReference>
<dbReference type="InterPro" id="IPR012675">
    <property type="entry name" value="Beta-grasp_dom_sf"/>
</dbReference>
<dbReference type="Pfam" id="PF00175">
    <property type="entry name" value="NAD_binding_1"/>
    <property type="match status" value="1"/>
</dbReference>
<dbReference type="SUPFAM" id="SSF54292">
    <property type="entry name" value="2Fe-2S ferredoxin-like"/>
    <property type="match status" value="1"/>
</dbReference>
<evidence type="ECO:0000259" key="11">
    <source>
        <dbReference type="PROSITE" id="PS51384"/>
    </source>
</evidence>
<feature type="domain" description="2Fe-2S ferredoxin-type" evidence="10">
    <location>
        <begin position="552"/>
        <end position="644"/>
    </location>
</feature>
<evidence type="ECO:0000256" key="3">
    <source>
        <dbReference type="ARBA" id="ARBA00022714"/>
    </source>
</evidence>
<keyword evidence="13" id="KW-1185">Reference proteome</keyword>
<evidence type="ECO:0000256" key="1">
    <source>
        <dbReference type="ARBA" id="ARBA00001974"/>
    </source>
</evidence>
<feature type="transmembrane region" description="Helical" evidence="9">
    <location>
        <begin position="51"/>
        <end position="70"/>
    </location>
</feature>
<evidence type="ECO:0000256" key="6">
    <source>
        <dbReference type="ARBA" id="ARBA00023002"/>
    </source>
</evidence>
<dbReference type="PANTHER" id="PTHR47354:SF8">
    <property type="entry name" value="1,2-PHENYLACETYL-COA EPOXIDASE, SUBUNIT E"/>
    <property type="match status" value="1"/>
</dbReference>
<dbReference type="CDD" id="cd06214">
    <property type="entry name" value="PA_degradation_oxidoreductase_like"/>
    <property type="match status" value="1"/>
</dbReference>
<dbReference type="GO" id="GO:0050660">
    <property type="term" value="F:flavin adenine dinucleotide binding"/>
    <property type="evidence" value="ECO:0007669"/>
    <property type="project" value="TreeGrafter"/>
</dbReference>
<comment type="cofactor">
    <cofactor evidence="1">
        <name>FAD</name>
        <dbReference type="ChEBI" id="CHEBI:57692"/>
    </cofactor>
</comment>
<dbReference type="Pfam" id="PF00487">
    <property type="entry name" value="FA_desaturase"/>
    <property type="match status" value="1"/>
</dbReference>